<keyword evidence="3 11" id="KW-0285">Flavoprotein</keyword>
<evidence type="ECO:0000259" key="14">
    <source>
        <dbReference type="PROSITE" id="PS51384"/>
    </source>
</evidence>
<feature type="binding site" evidence="11 13">
    <location>
        <position position="244"/>
    </location>
    <ligand>
        <name>[2Fe-2S] cluster</name>
        <dbReference type="ChEBI" id="CHEBI:190135"/>
    </ligand>
</feature>
<evidence type="ECO:0000256" key="3">
    <source>
        <dbReference type="ARBA" id="ARBA00022630"/>
    </source>
</evidence>
<comment type="cofactor">
    <cofactor evidence="13">
        <name>[2Fe-2S] cluster</name>
        <dbReference type="ChEBI" id="CHEBI:190135"/>
    </cofactor>
    <text evidence="13">Binds 1 [2Fe-2S] cluster per subunit.</text>
</comment>
<evidence type="ECO:0000313" key="16">
    <source>
        <dbReference type="Proteomes" id="UP000660861"/>
    </source>
</evidence>
<dbReference type="PIRSF" id="PIRSF006816">
    <property type="entry name" value="Cyc3_hyd_g"/>
    <property type="match status" value="1"/>
</dbReference>
<feature type="binding site" evidence="11 13">
    <location>
        <position position="227"/>
    </location>
    <ligand>
        <name>[2Fe-2S] cluster</name>
        <dbReference type="ChEBI" id="CHEBI:190135"/>
    </ligand>
</feature>
<evidence type="ECO:0000256" key="4">
    <source>
        <dbReference type="ARBA" id="ARBA00022714"/>
    </source>
</evidence>
<dbReference type="InterPro" id="IPR001433">
    <property type="entry name" value="OxRdtase_FAD/NAD-bd"/>
</dbReference>
<dbReference type="SUPFAM" id="SSF63380">
    <property type="entry name" value="Riboflavin synthase domain-like"/>
    <property type="match status" value="1"/>
</dbReference>
<dbReference type="SUPFAM" id="SSF52343">
    <property type="entry name" value="Ferredoxin reductase-like, C-terminal NADP-linked domain"/>
    <property type="match status" value="1"/>
</dbReference>
<dbReference type="HAMAP" id="MF_01211">
    <property type="entry name" value="DHODB_Fe_S_bind"/>
    <property type="match status" value="1"/>
</dbReference>
<comment type="subunit">
    <text evidence="11">Heterotetramer of 2 PyrK and 2 PyrD type B subunits.</text>
</comment>
<dbReference type="RefSeq" id="WP_262398093.1">
    <property type="nucleotide sequence ID" value="NZ_JACRTC010000006.1"/>
</dbReference>
<sequence>MQYQQGSFPIVGRQEIADGIYDFKIQCPEMAEQAKAGQFVHIRCPGVTLRRPISICQIDRAAGTLRLVFEVKGEGTRNLAQLRVGDEMDVMGPLGNGFDLRKTAGKAVFVGGGIGVPPMVEAAAAYGAKAAAVLGFRDKSRVILEEDMKALGCDVTVCTDDGSYGRKGLVTDAVKELLMEGDVNAIYACGPMVMLEALATLAKEYGVRCQVSLEERMGCGVGACLVCACKTKTKDGEENYSHVCKNGPVFDAQEVVFHG</sequence>
<proteinExistence type="inferred from homology"/>
<dbReference type="CDD" id="cd06218">
    <property type="entry name" value="DHOD_e_trans"/>
    <property type="match status" value="1"/>
</dbReference>
<dbReference type="GO" id="GO:0051537">
    <property type="term" value="F:2 iron, 2 sulfur cluster binding"/>
    <property type="evidence" value="ECO:0007669"/>
    <property type="project" value="UniProtKB-KW"/>
</dbReference>
<evidence type="ECO:0000256" key="9">
    <source>
        <dbReference type="ARBA" id="ARBA00023004"/>
    </source>
</evidence>
<dbReference type="InterPro" id="IPR017927">
    <property type="entry name" value="FAD-bd_FR_type"/>
</dbReference>
<dbReference type="Pfam" id="PF00175">
    <property type="entry name" value="NAD_binding_1"/>
    <property type="match status" value="1"/>
</dbReference>
<dbReference type="PANTHER" id="PTHR43513:SF3">
    <property type="entry name" value="DIHYDROOROTATE DEHYDROGENASE B (NAD(+)), ELECTRON TRANSFER SUBUNIT-RELATED"/>
    <property type="match status" value="1"/>
</dbReference>
<dbReference type="Gene3D" id="2.10.240.10">
    <property type="entry name" value="Dihydroorotate dehydrogenase, electron transfer subunit"/>
    <property type="match status" value="1"/>
</dbReference>
<evidence type="ECO:0000256" key="12">
    <source>
        <dbReference type="PIRSR" id="PIRSR006816-1"/>
    </source>
</evidence>
<keyword evidence="6 11" id="KW-0274">FAD</keyword>
<comment type="similarity">
    <text evidence="1 11">Belongs to the PyrK family.</text>
</comment>
<keyword evidence="10 11" id="KW-0411">Iron-sulfur</keyword>
<keyword evidence="7 11" id="KW-0665">Pyrimidine biosynthesis</keyword>
<dbReference type="InterPro" id="IPR017938">
    <property type="entry name" value="Riboflavin_synthase-like_b-brl"/>
</dbReference>
<keyword evidence="2 11" id="KW-0813">Transport</keyword>
<evidence type="ECO:0000256" key="5">
    <source>
        <dbReference type="ARBA" id="ARBA00022723"/>
    </source>
</evidence>
<dbReference type="Proteomes" id="UP000660861">
    <property type="component" value="Unassembled WGS sequence"/>
</dbReference>
<comment type="pathway">
    <text evidence="11">Pyrimidine metabolism; UMP biosynthesis via de novo pathway; orotate from (S)-dihydroorotate (NAD(+) route): step 1/1.</text>
</comment>
<reference evidence="15" key="1">
    <citation type="submission" date="2020-08" db="EMBL/GenBank/DDBJ databases">
        <title>Genome public.</title>
        <authorList>
            <person name="Liu C."/>
            <person name="Sun Q."/>
        </authorList>
    </citation>
    <scope>NUCLEOTIDE SEQUENCE</scope>
    <source>
        <strain evidence="15">NSJ-54</strain>
    </source>
</reference>
<comment type="caution">
    <text evidence="11">Lacks conserved residue(s) required for the propagation of feature annotation.</text>
</comment>
<dbReference type="Pfam" id="PF10418">
    <property type="entry name" value="DHODB_Fe-S_bind"/>
    <property type="match status" value="1"/>
</dbReference>
<evidence type="ECO:0000256" key="6">
    <source>
        <dbReference type="ARBA" id="ARBA00022827"/>
    </source>
</evidence>
<evidence type="ECO:0000256" key="1">
    <source>
        <dbReference type="ARBA" id="ARBA00006422"/>
    </source>
</evidence>
<dbReference type="PROSITE" id="PS51384">
    <property type="entry name" value="FAD_FR"/>
    <property type="match status" value="1"/>
</dbReference>
<dbReference type="InterPro" id="IPR039261">
    <property type="entry name" value="FNR_nucleotide-bd"/>
</dbReference>
<dbReference type="InterPro" id="IPR050353">
    <property type="entry name" value="PyrK_electron_transfer"/>
</dbReference>
<dbReference type="InterPro" id="IPR008333">
    <property type="entry name" value="Cbr1-like_FAD-bd_dom"/>
</dbReference>
<dbReference type="InterPro" id="IPR037117">
    <property type="entry name" value="Dihydroorotate_DH_ele_sf"/>
</dbReference>
<dbReference type="InterPro" id="IPR019480">
    <property type="entry name" value="Dihydroorotate_DH_Fe-S-bd"/>
</dbReference>
<dbReference type="Gene3D" id="2.40.30.10">
    <property type="entry name" value="Translation factors"/>
    <property type="match status" value="1"/>
</dbReference>
<accession>A0A926EG00</accession>
<evidence type="ECO:0000256" key="10">
    <source>
        <dbReference type="ARBA" id="ARBA00023014"/>
    </source>
</evidence>
<comment type="caution">
    <text evidence="15">The sequence shown here is derived from an EMBL/GenBank/DDBJ whole genome shotgun (WGS) entry which is preliminary data.</text>
</comment>
<gene>
    <name evidence="11" type="primary">pyrK</name>
    <name evidence="15" type="ORF">H8709_09200</name>
</gene>
<feature type="domain" description="FAD-binding FR-type" evidence="14">
    <location>
        <begin position="3"/>
        <end position="100"/>
    </location>
</feature>
<dbReference type="Pfam" id="PF00970">
    <property type="entry name" value="FAD_binding_6"/>
    <property type="match status" value="1"/>
</dbReference>
<protein>
    <recommendedName>
        <fullName evidence="11">Dihydroorotate dehydrogenase B (NAD(+)), electron transfer subunit</fullName>
    </recommendedName>
    <alternativeName>
        <fullName evidence="11">Dihydroorotate oxidase B, electron transfer subunit</fullName>
    </alternativeName>
</protein>
<feature type="binding site" evidence="11 13">
    <location>
        <position position="219"/>
    </location>
    <ligand>
        <name>[2Fe-2S] cluster</name>
        <dbReference type="ChEBI" id="CHEBI:190135"/>
    </ligand>
</feature>
<evidence type="ECO:0000256" key="13">
    <source>
        <dbReference type="PIRSR" id="PIRSR006816-2"/>
    </source>
</evidence>
<keyword evidence="8 11" id="KW-0249">Electron transport</keyword>
<dbReference type="GO" id="GO:0044205">
    <property type="term" value="P:'de novo' UMP biosynthetic process"/>
    <property type="evidence" value="ECO:0007669"/>
    <property type="project" value="UniProtKB-UniRule"/>
</dbReference>
<evidence type="ECO:0000256" key="8">
    <source>
        <dbReference type="ARBA" id="ARBA00022982"/>
    </source>
</evidence>
<keyword evidence="5 11" id="KW-0479">Metal-binding</keyword>
<dbReference type="PANTHER" id="PTHR43513">
    <property type="entry name" value="DIHYDROOROTATE DEHYDROGENASE B (NAD(+)), ELECTRON TRANSFER SUBUNIT"/>
    <property type="match status" value="1"/>
</dbReference>
<dbReference type="GO" id="GO:0046872">
    <property type="term" value="F:metal ion binding"/>
    <property type="evidence" value="ECO:0007669"/>
    <property type="project" value="UniProtKB-KW"/>
</dbReference>
<organism evidence="15 16">
    <name type="scientific">Zongyangia hominis</name>
    <dbReference type="NCBI Taxonomy" id="2763677"/>
    <lineage>
        <taxon>Bacteria</taxon>
        <taxon>Bacillati</taxon>
        <taxon>Bacillota</taxon>
        <taxon>Clostridia</taxon>
        <taxon>Eubacteriales</taxon>
        <taxon>Oscillospiraceae</taxon>
        <taxon>Zongyangia</taxon>
    </lineage>
</organism>
<evidence type="ECO:0000256" key="7">
    <source>
        <dbReference type="ARBA" id="ARBA00022975"/>
    </source>
</evidence>
<dbReference type="InterPro" id="IPR023455">
    <property type="entry name" value="Dihydroorotate_DHASE_ETsu"/>
</dbReference>
<evidence type="ECO:0000256" key="11">
    <source>
        <dbReference type="HAMAP-Rule" id="MF_01211"/>
    </source>
</evidence>
<evidence type="ECO:0000313" key="15">
    <source>
        <dbReference type="EMBL" id="MBC8571002.1"/>
    </source>
</evidence>
<feature type="binding site" evidence="11 12">
    <location>
        <begin position="51"/>
        <end position="54"/>
    </location>
    <ligand>
        <name>FAD</name>
        <dbReference type="ChEBI" id="CHEBI:57692"/>
    </ligand>
</feature>
<dbReference type="GO" id="GO:0050660">
    <property type="term" value="F:flavin adenine dinucleotide binding"/>
    <property type="evidence" value="ECO:0007669"/>
    <property type="project" value="InterPro"/>
</dbReference>
<keyword evidence="9 11" id="KW-0408">Iron</keyword>
<keyword evidence="4 11" id="KW-0001">2Fe-2S</keyword>
<evidence type="ECO:0000256" key="2">
    <source>
        <dbReference type="ARBA" id="ARBA00022448"/>
    </source>
</evidence>
<comment type="cofactor">
    <cofactor evidence="11 12">
        <name>FAD</name>
        <dbReference type="ChEBI" id="CHEBI:57692"/>
    </cofactor>
    <text evidence="11 12">Binds 1 FAD per subunit.</text>
</comment>
<dbReference type="GO" id="GO:0009055">
    <property type="term" value="F:electron transfer activity"/>
    <property type="evidence" value="ECO:0007669"/>
    <property type="project" value="UniProtKB-UniRule"/>
</dbReference>
<dbReference type="EMBL" id="JACRTC010000006">
    <property type="protein sequence ID" value="MBC8571002.1"/>
    <property type="molecule type" value="Genomic_DNA"/>
</dbReference>
<comment type="function">
    <text evidence="11">Responsible for channeling the electrons from the oxidation of dihydroorotate from the FMN redox center in the PyrD type B subunit to the ultimate electron acceptor NAD(+).</text>
</comment>
<keyword evidence="16" id="KW-1185">Reference proteome</keyword>
<dbReference type="InterPro" id="IPR012165">
    <property type="entry name" value="Cyt_c3_hydrogenase_gsu"/>
</dbReference>
<name>A0A926EG00_9FIRM</name>
<dbReference type="GO" id="GO:0016491">
    <property type="term" value="F:oxidoreductase activity"/>
    <property type="evidence" value="ECO:0007669"/>
    <property type="project" value="InterPro"/>
</dbReference>
<feature type="binding site" evidence="11 13">
    <location>
        <position position="224"/>
    </location>
    <ligand>
        <name>[2Fe-2S] cluster</name>
        <dbReference type="ChEBI" id="CHEBI:190135"/>
    </ligand>
</feature>
<dbReference type="AlphaFoldDB" id="A0A926EG00"/>
<comment type="cofactor">
    <cofactor evidence="11">
        <name>[2Fe-2S] cluster</name>
        <dbReference type="ChEBI" id="CHEBI:190135"/>
    </cofactor>
    <text evidence="11">Binds 1 [2Fe-2S] cluster per subunit.</text>
</comment>
<dbReference type="Gene3D" id="3.40.50.80">
    <property type="entry name" value="Nucleotide-binding domain of ferredoxin-NADP reductase (FNR) module"/>
    <property type="match status" value="1"/>
</dbReference>
<feature type="binding site" evidence="11 12">
    <location>
        <begin position="75"/>
        <end position="76"/>
    </location>
    <ligand>
        <name>FAD</name>
        <dbReference type="ChEBI" id="CHEBI:57692"/>
    </ligand>
</feature>